<organism evidence="17 18">
    <name type="scientific">Denitratisoma oestradiolicum</name>
    <dbReference type="NCBI Taxonomy" id="311182"/>
    <lineage>
        <taxon>Bacteria</taxon>
        <taxon>Pseudomonadati</taxon>
        <taxon>Pseudomonadota</taxon>
        <taxon>Betaproteobacteria</taxon>
        <taxon>Nitrosomonadales</taxon>
        <taxon>Sterolibacteriaceae</taxon>
        <taxon>Denitratisoma</taxon>
    </lineage>
</organism>
<feature type="transmembrane region" description="Helical" evidence="13">
    <location>
        <begin position="110"/>
        <end position="130"/>
    </location>
</feature>
<dbReference type="CDD" id="cd00130">
    <property type="entry name" value="PAS"/>
    <property type="match status" value="1"/>
</dbReference>
<dbReference type="Pfam" id="PF08448">
    <property type="entry name" value="PAS_4"/>
    <property type="match status" value="1"/>
</dbReference>
<keyword evidence="18" id="KW-1185">Reference proteome</keyword>
<dbReference type="InterPro" id="IPR003594">
    <property type="entry name" value="HATPase_dom"/>
</dbReference>
<evidence type="ECO:0000256" key="3">
    <source>
        <dbReference type="ARBA" id="ARBA00012438"/>
    </source>
</evidence>
<dbReference type="InterPro" id="IPR000700">
    <property type="entry name" value="PAS-assoc_C"/>
</dbReference>
<keyword evidence="8 17" id="KW-0418">Kinase</keyword>
<dbReference type="InterPro" id="IPR003661">
    <property type="entry name" value="HisK_dim/P_dom"/>
</dbReference>
<evidence type="ECO:0000259" key="16">
    <source>
        <dbReference type="PROSITE" id="PS50113"/>
    </source>
</evidence>
<dbReference type="PROSITE" id="PS50109">
    <property type="entry name" value="HIS_KIN"/>
    <property type="match status" value="1"/>
</dbReference>
<evidence type="ECO:0000256" key="1">
    <source>
        <dbReference type="ARBA" id="ARBA00000085"/>
    </source>
</evidence>
<keyword evidence="12 13" id="KW-0472">Membrane</keyword>
<evidence type="ECO:0000256" key="5">
    <source>
        <dbReference type="ARBA" id="ARBA00022679"/>
    </source>
</evidence>
<name>A0A6S6Y1T0_9PROT</name>
<dbReference type="AlphaFoldDB" id="A0A6S6Y1T0"/>
<feature type="transmembrane region" description="Helical" evidence="13">
    <location>
        <begin position="63"/>
        <end position="95"/>
    </location>
</feature>
<accession>A0A6S6Y1T0</accession>
<evidence type="ECO:0000256" key="12">
    <source>
        <dbReference type="ARBA" id="ARBA00023136"/>
    </source>
</evidence>
<dbReference type="InterPro" id="IPR035965">
    <property type="entry name" value="PAS-like_dom_sf"/>
</dbReference>
<evidence type="ECO:0000256" key="2">
    <source>
        <dbReference type="ARBA" id="ARBA00004141"/>
    </source>
</evidence>
<dbReference type="Gene3D" id="1.20.120.620">
    <property type="entry name" value="Backbone structure of the membrane domain of e. Coli histidine kinase receptor kdpd"/>
    <property type="match status" value="1"/>
</dbReference>
<keyword evidence="4" id="KW-0597">Phosphoprotein</keyword>
<dbReference type="PROSITE" id="PS50113">
    <property type="entry name" value="PAC"/>
    <property type="match status" value="1"/>
</dbReference>
<dbReference type="GO" id="GO:0016020">
    <property type="term" value="C:membrane"/>
    <property type="evidence" value="ECO:0007669"/>
    <property type="project" value="UniProtKB-SubCell"/>
</dbReference>
<evidence type="ECO:0000256" key="13">
    <source>
        <dbReference type="SAM" id="Phobius"/>
    </source>
</evidence>
<dbReference type="InterPro" id="IPR000014">
    <property type="entry name" value="PAS"/>
</dbReference>
<keyword evidence="6 13" id="KW-0812">Transmembrane</keyword>
<evidence type="ECO:0000256" key="11">
    <source>
        <dbReference type="ARBA" id="ARBA00023012"/>
    </source>
</evidence>
<dbReference type="CDD" id="cd00082">
    <property type="entry name" value="HisKA"/>
    <property type="match status" value="1"/>
</dbReference>
<dbReference type="SUPFAM" id="SSF47384">
    <property type="entry name" value="Homodimeric domain of signal transducing histidine kinase"/>
    <property type="match status" value="1"/>
</dbReference>
<protein>
    <recommendedName>
        <fullName evidence="3">histidine kinase</fullName>
        <ecNumber evidence="3">2.7.13.3</ecNumber>
    </recommendedName>
</protein>
<dbReference type="InterPro" id="IPR038318">
    <property type="entry name" value="KdpD_sf"/>
</dbReference>
<evidence type="ECO:0000256" key="9">
    <source>
        <dbReference type="ARBA" id="ARBA00022840"/>
    </source>
</evidence>
<dbReference type="PANTHER" id="PTHR43065:SF10">
    <property type="entry name" value="PEROXIDE STRESS-ACTIVATED HISTIDINE KINASE MAK3"/>
    <property type="match status" value="1"/>
</dbReference>
<keyword evidence="5 17" id="KW-0808">Transferase</keyword>
<dbReference type="SMART" id="SM00091">
    <property type="entry name" value="PAS"/>
    <property type="match status" value="2"/>
</dbReference>
<evidence type="ECO:0000256" key="4">
    <source>
        <dbReference type="ARBA" id="ARBA00022553"/>
    </source>
</evidence>
<dbReference type="SMART" id="SM00388">
    <property type="entry name" value="HisKA"/>
    <property type="match status" value="1"/>
</dbReference>
<dbReference type="Pfam" id="PF13493">
    <property type="entry name" value="DUF4118"/>
    <property type="match status" value="1"/>
</dbReference>
<dbReference type="PRINTS" id="PR00344">
    <property type="entry name" value="BCTRLSENSOR"/>
</dbReference>
<dbReference type="SUPFAM" id="SSF55785">
    <property type="entry name" value="PYP-like sensor domain (PAS domain)"/>
    <property type="match status" value="2"/>
</dbReference>
<feature type="domain" description="PAS" evidence="15">
    <location>
        <begin position="140"/>
        <end position="207"/>
    </location>
</feature>
<dbReference type="GO" id="GO:0000155">
    <property type="term" value="F:phosphorelay sensor kinase activity"/>
    <property type="evidence" value="ECO:0007669"/>
    <property type="project" value="InterPro"/>
</dbReference>
<dbReference type="InterPro" id="IPR005467">
    <property type="entry name" value="His_kinase_dom"/>
</dbReference>
<evidence type="ECO:0000313" key="17">
    <source>
        <dbReference type="EMBL" id="CAB1369154.1"/>
    </source>
</evidence>
<evidence type="ECO:0000259" key="14">
    <source>
        <dbReference type="PROSITE" id="PS50109"/>
    </source>
</evidence>
<keyword evidence="9" id="KW-0067">ATP-binding</keyword>
<dbReference type="PROSITE" id="PS50112">
    <property type="entry name" value="PAS"/>
    <property type="match status" value="2"/>
</dbReference>
<dbReference type="Pfam" id="PF13188">
    <property type="entry name" value="PAS_8"/>
    <property type="match status" value="1"/>
</dbReference>
<feature type="domain" description="PAC" evidence="16">
    <location>
        <begin position="213"/>
        <end position="266"/>
    </location>
</feature>
<dbReference type="GO" id="GO:0005524">
    <property type="term" value="F:ATP binding"/>
    <property type="evidence" value="ECO:0007669"/>
    <property type="project" value="UniProtKB-KW"/>
</dbReference>
<dbReference type="SUPFAM" id="SSF55874">
    <property type="entry name" value="ATPase domain of HSP90 chaperone/DNA topoisomerase II/histidine kinase"/>
    <property type="match status" value="1"/>
</dbReference>
<dbReference type="PANTHER" id="PTHR43065">
    <property type="entry name" value="SENSOR HISTIDINE KINASE"/>
    <property type="match status" value="1"/>
</dbReference>
<reference evidence="17 18" key="1">
    <citation type="submission" date="2020-03" db="EMBL/GenBank/DDBJ databases">
        <authorList>
            <consortium name="Genoscope - CEA"/>
            <person name="William W."/>
        </authorList>
    </citation>
    <scope>NUCLEOTIDE SEQUENCE [LARGE SCALE GENOMIC DNA]</scope>
    <source>
        <strain evidence="18">DSM 16959</strain>
    </source>
</reference>
<comment type="catalytic activity">
    <reaction evidence="1">
        <text>ATP + protein L-histidine = ADP + protein N-phospho-L-histidine.</text>
        <dbReference type="EC" id="2.7.13.3"/>
    </reaction>
</comment>
<dbReference type="InterPro" id="IPR004358">
    <property type="entry name" value="Sig_transdc_His_kin-like_C"/>
</dbReference>
<feature type="domain" description="Histidine kinase" evidence="14">
    <location>
        <begin position="405"/>
        <end position="611"/>
    </location>
</feature>
<keyword evidence="10 13" id="KW-1133">Transmembrane helix</keyword>
<dbReference type="InterPro" id="IPR036890">
    <property type="entry name" value="HATPase_C_sf"/>
</dbReference>
<keyword evidence="11" id="KW-0902">Two-component regulatory system</keyword>
<dbReference type="Gene3D" id="3.30.565.10">
    <property type="entry name" value="Histidine kinase-like ATPase, C-terminal domain"/>
    <property type="match status" value="1"/>
</dbReference>
<dbReference type="InterPro" id="IPR025201">
    <property type="entry name" value="KdpD_TM"/>
</dbReference>
<evidence type="ECO:0000259" key="15">
    <source>
        <dbReference type="PROSITE" id="PS50112"/>
    </source>
</evidence>
<dbReference type="Gene3D" id="1.10.287.130">
    <property type="match status" value="1"/>
</dbReference>
<dbReference type="Pfam" id="PF00512">
    <property type="entry name" value="HisKA"/>
    <property type="match status" value="1"/>
</dbReference>
<evidence type="ECO:0000256" key="8">
    <source>
        <dbReference type="ARBA" id="ARBA00022777"/>
    </source>
</evidence>
<evidence type="ECO:0000313" key="18">
    <source>
        <dbReference type="Proteomes" id="UP000515733"/>
    </source>
</evidence>
<dbReference type="EC" id="2.7.13.3" evidence="3"/>
<feature type="domain" description="PAS" evidence="15">
    <location>
        <begin position="274"/>
        <end position="315"/>
    </location>
</feature>
<dbReference type="Gene3D" id="3.30.450.20">
    <property type="entry name" value="PAS domain"/>
    <property type="match status" value="2"/>
</dbReference>
<feature type="transmembrane region" description="Helical" evidence="13">
    <location>
        <begin position="30"/>
        <end position="51"/>
    </location>
</feature>
<dbReference type="Proteomes" id="UP000515733">
    <property type="component" value="Chromosome"/>
</dbReference>
<dbReference type="RefSeq" id="WP_145769147.1">
    <property type="nucleotide sequence ID" value="NZ_LR778301.1"/>
</dbReference>
<comment type="subcellular location">
    <subcellularLocation>
        <location evidence="2">Membrane</location>
        <topology evidence="2">Multi-pass membrane protein</topology>
    </subcellularLocation>
</comment>
<dbReference type="OrthoDB" id="1931120at2"/>
<dbReference type="KEGG" id="doe:DENOEST_1989"/>
<dbReference type="NCBIfam" id="TIGR00229">
    <property type="entry name" value="sensory_box"/>
    <property type="match status" value="1"/>
</dbReference>
<dbReference type="InterPro" id="IPR013656">
    <property type="entry name" value="PAS_4"/>
</dbReference>
<gene>
    <name evidence="17" type="ORF">DENOEST_1989</name>
</gene>
<evidence type="ECO:0000256" key="6">
    <source>
        <dbReference type="ARBA" id="ARBA00022692"/>
    </source>
</evidence>
<proteinExistence type="predicted"/>
<dbReference type="Pfam" id="PF02518">
    <property type="entry name" value="HATPase_c"/>
    <property type="match status" value="1"/>
</dbReference>
<keyword evidence="7" id="KW-0547">Nucleotide-binding</keyword>
<evidence type="ECO:0000256" key="10">
    <source>
        <dbReference type="ARBA" id="ARBA00022989"/>
    </source>
</evidence>
<dbReference type="EMBL" id="LR778301">
    <property type="protein sequence ID" value="CAB1369154.1"/>
    <property type="molecule type" value="Genomic_DNA"/>
</dbReference>
<evidence type="ECO:0000256" key="7">
    <source>
        <dbReference type="ARBA" id="ARBA00022741"/>
    </source>
</evidence>
<dbReference type="SMART" id="SM00387">
    <property type="entry name" value="HATPase_c"/>
    <property type="match status" value="1"/>
</dbReference>
<sequence>MSAILDRISERLGRSLPKLEAVLFPLHRSFTYRVGIVLILVMIAFVVRRLIGPDELGVPFLTFFPAAAISAVFGGFWAGMLATALGAITATYFFIPPYSMFSFAFRPETIFANMVYLLDEIVVCSAIAALHRFYRITKDQNAELNTLIQTIPDLIWLKSSEGIYLECNPAIEQFYGLRRDAVIGRTARDLFQGSVAESIHRQDEAALVTDGPCTTEGWVTRACDCHNVLLETTTTPMRTADGKFIGVLGIARDITERRHLEDEVRARTVELERERAFLTAIFEHTGDGILAVDGEGYIALANHEARRLLGIIEDNTPRRLAEFWPDWPAIASGAAERGEARHDIEAAGRVLALSVTRTGELSETRYVIVARDVSEEHRLADERRELDRQMFQMEKMATLGELTMGVAHEIGNPLAGMKAVAQSLQYEDDLPMGASESLQRLEAEIDRLGDFLHSFHGFAAPPRTHPVPCRLHDIVEDTLFWTRKEAVSHDVAIGLAIDKYLSVHADPNQIKQVLLNLVVNAIHAMPHGGALRIAAHNENNNVRIEVADTGGGIGTDVLPRIFDPFFTTRATGSGLGLAVVKKIVSEHGARIEVKSRSGHGTCFTLYWPAASMELPA</sequence>
<dbReference type="InterPro" id="IPR036097">
    <property type="entry name" value="HisK_dim/P_sf"/>
</dbReference>